<dbReference type="Proteomes" id="UP001596513">
    <property type="component" value="Unassembled WGS sequence"/>
</dbReference>
<protein>
    <submittedName>
        <fullName evidence="2">Phosphoribosyltransferase</fullName>
    </submittedName>
</protein>
<accession>A0ABW2U6U3</accession>
<dbReference type="Gene3D" id="3.30.1310.20">
    <property type="entry name" value="PRTase-like"/>
    <property type="match status" value="1"/>
</dbReference>
<feature type="domain" description="Phosphoribosyltransferase" evidence="1">
    <location>
        <begin position="12"/>
        <end position="162"/>
    </location>
</feature>
<dbReference type="RefSeq" id="WP_380204720.1">
    <property type="nucleotide sequence ID" value="NZ_JBHTEK010000001.1"/>
</dbReference>
<name>A0ABW2U6U3_9BACT</name>
<keyword evidence="2" id="KW-0328">Glycosyltransferase</keyword>
<dbReference type="GO" id="GO:0016757">
    <property type="term" value="F:glycosyltransferase activity"/>
    <property type="evidence" value="ECO:0007669"/>
    <property type="project" value="UniProtKB-KW"/>
</dbReference>
<sequence>MFRNRHDAALRLAQYLEKYRGEDGIVLAIPRGGVPIGYVIAQHLGFPLEVALSKKIGHPGNSEFAIGAVSLDSVAVDERAAATVPAEYIQEQVARIQAKLRDNFRAFMGGQPPTPLKGKTVILVDDGIATGNTILSLVQAIRKSQPARLVVAVPVAPPHAQRRLGPLVDEFVCPLLPPDFAAVGQFYQEFSQVDDEEVIRLLRENAATVYHASGAVNHGGRMKE</sequence>
<comment type="caution">
    <text evidence="2">The sequence shown here is derived from an EMBL/GenBank/DDBJ whole genome shotgun (WGS) entry which is preliminary data.</text>
</comment>
<proteinExistence type="predicted"/>
<dbReference type="CDD" id="cd06223">
    <property type="entry name" value="PRTases_typeI"/>
    <property type="match status" value="1"/>
</dbReference>
<keyword evidence="2" id="KW-0808">Transferase</keyword>
<dbReference type="InterPro" id="IPR000836">
    <property type="entry name" value="PRTase_dom"/>
</dbReference>
<evidence type="ECO:0000313" key="3">
    <source>
        <dbReference type="Proteomes" id="UP001596513"/>
    </source>
</evidence>
<dbReference type="InterPro" id="IPR029057">
    <property type="entry name" value="PRTase-like"/>
</dbReference>
<organism evidence="2 3">
    <name type="scientific">Hymenobacter humi</name>
    <dbReference type="NCBI Taxonomy" id="1411620"/>
    <lineage>
        <taxon>Bacteria</taxon>
        <taxon>Pseudomonadati</taxon>
        <taxon>Bacteroidota</taxon>
        <taxon>Cytophagia</taxon>
        <taxon>Cytophagales</taxon>
        <taxon>Hymenobacteraceae</taxon>
        <taxon>Hymenobacter</taxon>
    </lineage>
</organism>
<keyword evidence="3" id="KW-1185">Reference proteome</keyword>
<evidence type="ECO:0000313" key="2">
    <source>
        <dbReference type="EMBL" id="MFC7669208.1"/>
    </source>
</evidence>
<dbReference type="SUPFAM" id="SSF53271">
    <property type="entry name" value="PRTase-like"/>
    <property type="match status" value="1"/>
</dbReference>
<gene>
    <name evidence="2" type="ORF">ACFQT0_19005</name>
</gene>
<dbReference type="EMBL" id="JBHTEK010000001">
    <property type="protein sequence ID" value="MFC7669208.1"/>
    <property type="molecule type" value="Genomic_DNA"/>
</dbReference>
<dbReference type="Pfam" id="PF00156">
    <property type="entry name" value="Pribosyltran"/>
    <property type="match status" value="1"/>
</dbReference>
<evidence type="ECO:0000259" key="1">
    <source>
        <dbReference type="Pfam" id="PF00156"/>
    </source>
</evidence>
<reference evidence="3" key="1">
    <citation type="journal article" date="2019" name="Int. J. Syst. Evol. Microbiol.">
        <title>The Global Catalogue of Microorganisms (GCM) 10K type strain sequencing project: providing services to taxonomists for standard genome sequencing and annotation.</title>
        <authorList>
            <consortium name="The Broad Institute Genomics Platform"/>
            <consortium name="The Broad Institute Genome Sequencing Center for Infectious Disease"/>
            <person name="Wu L."/>
            <person name="Ma J."/>
        </authorList>
    </citation>
    <scope>NUCLEOTIDE SEQUENCE [LARGE SCALE GENOMIC DNA]</scope>
    <source>
        <strain evidence="3">JCM 19635</strain>
    </source>
</reference>
<dbReference type="Gene3D" id="3.40.50.2020">
    <property type="match status" value="1"/>
</dbReference>